<proteinExistence type="predicted"/>
<gene>
    <name evidence="1" type="ORF">JK636_15090</name>
</gene>
<organism evidence="1 2">
    <name type="scientific">Clostridium rhizosphaerae</name>
    <dbReference type="NCBI Taxonomy" id="2803861"/>
    <lineage>
        <taxon>Bacteria</taxon>
        <taxon>Bacillati</taxon>
        <taxon>Bacillota</taxon>
        <taxon>Clostridia</taxon>
        <taxon>Eubacteriales</taxon>
        <taxon>Clostridiaceae</taxon>
        <taxon>Clostridium</taxon>
    </lineage>
</organism>
<dbReference type="Proteomes" id="UP000632377">
    <property type="component" value="Unassembled WGS sequence"/>
</dbReference>
<comment type="caution">
    <text evidence="1">The sequence shown here is derived from an EMBL/GenBank/DDBJ whole genome shotgun (WGS) entry which is preliminary data.</text>
</comment>
<keyword evidence="2" id="KW-1185">Reference proteome</keyword>
<sequence>MKRIYLVLFSVILIVIYLLYSSLDLSLNAEITPRKLVKSPIEGDWVVNKTVAFGDKSLGDKDKNEWLNKPASFNNKTAVFDDKLCDSPNYKVKLVNAYNYFWDNFKINPKTLGLKEEKVEVITISSKDKYYDEYVRINENSIVKQNEDTLLFFKKSDSSKTSDAKNKENFIDYKSIASAKEKETKDKSGVLLGLRDAKGTYRTVWISYINKSFMPVTEVNNILLPRMDGFWQLGVDNNLWAYPMKKDINKDNYKNIKDFKEDNSAVINFVGSDYISIETSDKKLQVLPIDNLKSTPLKFAAAFGQGLPNSILNEDSSGKDTANFNESNWGVFRRAGRWIFRSRKNTDEKSYKDFDMSYSITKSMIRYDELYPSFSEIKEKESEAVDAFSSPNRDFDVIITNTDILVVPIKNGKLGEVQNRITLKKGEAPVMAHWATGSYVDDWTKIAR</sequence>
<evidence type="ECO:0000313" key="1">
    <source>
        <dbReference type="EMBL" id="MBL4937077.1"/>
    </source>
</evidence>
<reference evidence="1 2" key="1">
    <citation type="submission" date="2021-01" db="EMBL/GenBank/DDBJ databases">
        <title>Genome public.</title>
        <authorList>
            <person name="Liu C."/>
            <person name="Sun Q."/>
        </authorList>
    </citation>
    <scope>NUCLEOTIDE SEQUENCE [LARGE SCALE GENOMIC DNA]</scope>
    <source>
        <strain evidence="1 2">YIM B02515</strain>
    </source>
</reference>
<dbReference type="RefSeq" id="WP_202749830.1">
    <property type="nucleotide sequence ID" value="NZ_JAESWC010000009.1"/>
</dbReference>
<protein>
    <submittedName>
        <fullName evidence="1">Uncharacterized protein</fullName>
    </submittedName>
</protein>
<name>A0ABS1TD98_9CLOT</name>
<accession>A0ABS1TD98</accession>
<evidence type="ECO:0000313" key="2">
    <source>
        <dbReference type="Proteomes" id="UP000632377"/>
    </source>
</evidence>
<dbReference type="EMBL" id="JAESWC010000009">
    <property type="protein sequence ID" value="MBL4937077.1"/>
    <property type="molecule type" value="Genomic_DNA"/>
</dbReference>